<dbReference type="AlphaFoldDB" id="A0A9J6GGB9"/>
<sequence length="118" mass="13280">MPSPGEDFQLARLTHFCDKGGLLYPSGLLFGFVRKLEDLVTECFSRHQLHADSIIDVLAVVKERLLREIGCPSHAPTLSATIINFYVVARLHFYTKGLNLAKSARRQKAKHLKLSRCS</sequence>
<gene>
    <name evidence="1" type="ORF">HPB48_018958</name>
</gene>
<accession>A0A9J6GGB9</accession>
<reference evidence="1 2" key="1">
    <citation type="journal article" date="2020" name="Cell">
        <title>Large-Scale Comparative Analyses of Tick Genomes Elucidate Their Genetic Diversity and Vector Capacities.</title>
        <authorList>
            <consortium name="Tick Genome and Microbiome Consortium (TIGMIC)"/>
            <person name="Jia N."/>
            <person name="Wang J."/>
            <person name="Shi W."/>
            <person name="Du L."/>
            <person name="Sun Y."/>
            <person name="Zhan W."/>
            <person name="Jiang J.F."/>
            <person name="Wang Q."/>
            <person name="Zhang B."/>
            <person name="Ji P."/>
            <person name="Bell-Sakyi L."/>
            <person name="Cui X.M."/>
            <person name="Yuan T.T."/>
            <person name="Jiang B.G."/>
            <person name="Yang W.F."/>
            <person name="Lam T.T."/>
            <person name="Chang Q.C."/>
            <person name="Ding S.J."/>
            <person name="Wang X.J."/>
            <person name="Zhu J.G."/>
            <person name="Ruan X.D."/>
            <person name="Zhao L."/>
            <person name="Wei J.T."/>
            <person name="Ye R.Z."/>
            <person name="Que T.C."/>
            <person name="Du C.H."/>
            <person name="Zhou Y.H."/>
            <person name="Cheng J.X."/>
            <person name="Dai P.F."/>
            <person name="Guo W.B."/>
            <person name="Han X.H."/>
            <person name="Huang E.J."/>
            <person name="Li L.F."/>
            <person name="Wei W."/>
            <person name="Gao Y.C."/>
            <person name="Liu J.Z."/>
            <person name="Shao H.Z."/>
            <person name="Wang X."/>
            <person name="Wang C.C."/>
            <person name="Yang T.C."/>
            <person name="Huo Q.B."/>
            <person name="Li W."/>
            <person name="Chen H.Y."/>
            <person name="Chen S.E."/>
            <person name="Zhou L.G."/>
            <person name="Ni X.B."/>
            <person name="Tian J.H."/>
            <person name="Sheng Y."/>
            <person name="Liu T."/>
            <person name="Pan Y.S."/>
            <person name="Xia L.Y."/>
            <person name="Li J."/>
            <person name="Zhao F."/>
            <person name="Cao W.C."/>
        </authorList>
    </citation>
    <scope>NUCLEOTIDE SEQUENCE [LARGE SCALE GENOMIC DNA]</scope>
    <source>
        <strain evidence="1">HaeL-2018</strain>
    </source>
</reference>
<protein>
    <submittedName>
        <fullName evidence="1">Uncharacterized protein</fullName>
    </submittedName>
</protein>
<organism evidence="1 2">
    <name type="scientific">Haemaphysalis longicornis</name>
    <name type="common">Bush tick</name>
    <dbReference type="NCBI Taxonomy" id="44386"/>
    <lineage>
        <taxon>Eukaryota</taxon>
        <taxon>Metazoa</taxon>
        <taxon>Ecdysozoa</taxon>
        <taxon>Arthropoda</taxon>
        <taxon>Chelicerata</taxon>
        <taxon>Arachnida</taxon>
        <taxon>Acari</taxon>
        <taxon>Parasitiformes</taxon>
        <taxon>Ixodida</taxon>
        <taxon>Ixodoidea</taxon>
        <taxon>Ixodidae</taxon>
        <taxon>Haemaphysalinae</taxon>
        <taxon>Haemaphysalis</taxon>
    </lineage>
</organism>
<dbReference type="OrthoDB" id="6505425at2759"/>
<dbReference type="EMBL" id="JABSTR010000006">
    <property type="protein sequence ID" value="KAH9374421.1"/>
    <property type="molecule type" value="Genomic_DNA"/>
</dbReference>
<evidence type="ECO:0000313" key="1">
    <source>
        <dbReference type="EMBL" id="KAH9374421.1"/>
    </source>
</evidence>
<dbReference type="VEuPathDB" id="VectorBase:HLOH_051853"/>
<keyword evidence="2" id="KW-1185">Reference proteome</keyword>
<name>A0A9J6GGB9_HAELO</name>
<proteinExistence type="predicted"/>
<comment type="caution">
    <text evidence="1">The sequence shown here is derived from an EMBL/GenBank/DDBJ whole genome shotgun (WGS) entry which is preliminary data.</text>
</comment>
<evidence type="ECO:0000313" key="2">
    <source>
        <dbReference type="Proteomes" id="UP000821853"/>
    </source>
</evidence>
<dbReference type="Proteomes" id="UP000821853">
    <property type="component" value="Chromosome 4"/>
</dbReference>